<organism evidence="1 2">
    <name type="scientific">Paenibacillus artemisiicola</name>
    <dbReference type="NCBI Taxonomy" id="1172618"/>
    <lineage>
        <taxon>Bacteria</taxon>
        <taxon>Bacillati</taxon>
        <taxon>Bacillota</taxon>
        <taxon>Bacilli</taxon>
        <taxon>Bacillales</taxon>
        <taxon>Paenibacillaceae</taxon>
        <taxon>Paenibacillus</taxon>
    </lineage>
</organism>
<evidence type="ECO:0000313" key="2">
    <source>
        <dbReference type="Proteomes" id="UP000670947"/>
    </source>
</evidence>
<proteinExistence type="predicted"/>
<name>A0ABS3WCF9_9BACL</name>
<sequence>MNDGKRHIGLLRSDIEFRRTARTDGTMPFGALPADGEDRFLPEQGIVLMTTEGCAGRAEAAPARKGGRR</sequence>
<protein>
    <submittedName>
        <fullName evidence="1">Uncharacterized protein</fullName>
    </submittedName>
</protein>
<accession>A0ABS3WCF9</accession>
<dbReference type="EMBL" id="JAGGDJ010000014">
    <property type="protein sequence ID" value="MBO7745986.1"/>
    <property type="molecule type" value="Genomic_DNA"/>
</dbReference>
<dbReference type="RefSeq" id="WP_208848804.1">
    <property type="nucleotide sequence ID" value="NZ_JAGGDJ010000014.1"/>
</dbReference>
<reference evidence="1 2" key="1">
    <citation type="submission" date="2021-03" db="EMBL/GenBank/DDBJ databases">
        <title>Paenibacillus artemisicola MWE-103 whole genome sequence.</title>
        <authorList>
            <person name="Ham Y.J."/>
        </authorList>
    </citation>
    <scope>NUCLEOTIDE SEQUENCE [LARGE SCALE GENOMIC DNA]</scope>
    <source>
        <strain evidence="1 2">MWE-103</strain>
    </source>
</reference>
<comment type="caution">
    <text evidence="1">The sequence shown here is derived from an EMBL/GenBank/DDBJ whole genome shotgun (WGS) entry which is preliminary data.</text>
</comment>
<dbReference type="Proteomes" id="UP000670947">
    <property type="component" value="Unassembled WGS sequence"/>
</dbReference>
<keyword evidence="2" id="KW-1185">Reference proteome</keyword>
<evidence type="ECO:0000313" key="1">
    <source>
        <dbReference type="EMBL" id="MBO7745986.1"/>
    </source>
</evidence>
<gene>
    <name evidence="1" type="ORF">I8J29_17395</name>
</gene>